<reference evidence="1" key="1">
    <citation type="submission" date="2020-10" db="EMBL/GenBank/DDBJ databases">
        <authorList>
            <person name="Kusch S."/>
        </authorList>
    </citation>
    <scope>NUCLEOTIDE SEQUENCE</scope>
    <source>
        <strain evidence="1">SwB9</strain>
    </source>
</reference>
<keyword evidence="2" id="KW-1185">Reference proteome</keyword>
<proteinExistence type="predicted"/>
<gene>
    <name evidence="1" type="ORF">SCLTRI_LOCUS8643</name>
</gene>
<protein>
    <submittedName>
        <fullName evidence="1">2c32b9f9-58ea-41c5-b5c0-bee8a9c3e35d</fullName>
    </submittedName>
</protein>
<dbReference type="OrthoDB" id="3599211at2759"/>
<comment type="caution">
    <text evidence="1">The sequence shown here is derived from an EMBL/GenBank/DDBJ whole genome shotgun (WGS) entry which is preliminary data.</text>
</comment>
<evidence type="ECO:0000313" key="2">
    <source>
        <dbReference type="Proteomes" id="UP000624404"/>
    </source>
</evidence>
<sequence length="340" mass="37140">MLDAYFPRNCPPGTSCSFHLGPTPPQGFTRHILKIPAKSHGESTSFDLILVPTLTSNSELSSSSSTTSKLCSSTGELMLPGQTVTAFAVKTQNSTPSPIRNGGGDLFIPIPEACMEIAEHYFTAAHDSSTSGKETFSTNGKVTDVHSLWEVLYRRLLGEAVPLSNPYILEESHDYYGGRKCRNIYWEPDDNEVFGPLLEANPLSNSNFESIIQQHTSSSPSPSSSNFIPSPSDFPSIPWLWDMDITSIIASKSTANARHLDVCNMLAYNSDIYILRSASPSGMKIGLDVTANEGEEKEDLGGEAKSLNIPLSLCNRRRIWKILETARVGDVEEMEGSGRI</sequence>
<dbReference type="AlphaFoldDB" id="A0A8H2ZWK1"/>
<dbReference type="Proteomes" id="UP000624404">
    <property type="component" value="Unassembled WGS sequence"/>
</dbReference>
<accession>A0A8H2ZWK1</accession>
<name>A0A8H2ZWK1_9HELO</name>
<organism evidence="1 2">
    <name type="scientific">Sclerotinia trifoliorum</name>
    <dbReference type="NCBI Taxonomy" id="28548"/>
    <lineage>
        <taxon>Eukaryota</taxon>
        <taxon>Fungi</taxon>
        <taxon>Dikarya</taxon>
        <taxon>Ascomycota</taxon>
        <taxon>Pezizomycotina</taxon>
        <taxon>Leotiomycetes</taxon>
        <taxon>Helotiales</taxon>
        <taxon>Sclerotiniaceae</taxon>
        <taxon>Sclerotinia</taxon>
    </lineage>
</organism>
<evidence type="ECO:0000313" key="1">
    <source>
        <dbReference type="EMBL" id="CAD6448846.1"/>
    </source>
</evidence>
<dbReference type="EMBL" id="CAJHIA010000032">
    <property type="protein sequence ID" value="CAD6448846.1"/>
    <property type="molecule type" value="Genomic_DNA"/>
</dbReference>